<dbReference type="PROSITE" id="PS50271">
    <property type="entry name" value="ZF_UBP"/>
    <property type="match status" value="1"/>
</dbReference>
<evidence type="ECO:0000256" key="17">
    <source>
        <dbReference type="ARBA" id="ARBA00023242"/>
    </source>
</evidence>
<evidence type="ECO:0000256" key="15">
    <source>
        <dbReference type="ARBA" id="ARBA00022843"/>
    </source>
</evidence>
<evidence type="ECO:0000256" key="3">
    <source>
        <dbReference type="ARBA" id="ARBA00009085"/>
    </source>
</evidence>
<reference evidence="26 27" key="1">
    <citation type="journal article" date="2015" name="Genome Biol.">
        <title>Comparative genomics of Steinernema reveals deeply conserved gene regulatory networks.</title>
        <authorList>
            <person name="Dillman A.R."/>
            <person name="Macchietto M."/>
            <person name="Porter C.F."/>
            <person name="Rogers A."/>
            <person name="Williams B."/>
            <person name="Antoshechkin I."/>
            <person name="Lee M.M."/>
            <person name="Goodwin Z."/>
            <person name="Lu X."/>
            <person name="Lewis E.E."/>
            <person name="Goodrich-Blair H."/>
            <person name="Stock S.P."/>
            <person name="Adams B.J."/>
            <person name="Sternberg P.W."/>
            <person name="Mortazavi A."/>
        </authorList>
    </citation>
    <scope>NUCLEOTIDE SEQUENCE [LARGE SCALE GENOMIC DNA]</scope>
    <source>
        <strain evidence="26 27">ALL</strain>
    </source>
</reference>
<dbReference type="InterPro" id="IPR001607">
    <property type="entry name" value="Znf_UBP"/>
</dbReference>
<comment type="similarity">
    <text evidence="3">Belongs to the peptidase C19 family.</text>
</comment>
<dbReference type="GO" id="GO:0051301">
    <property type="term" value="P:cell division"/>
    <property type="evidence" value="ECO:0007669"/>
    <property type="project" value="UniProtKB-KW"/>
</dbReference>
<keyword evidence="12" id="KW-0833">Ubl conjugation pathway</keyword>
<accession>A0A4U5NUM0</accession>
<dbReference type="FunFam" id="3.30.40.10:FF:000068">
    <property type="entry name" value="U4/U6.U5 tri-snRNP-associated protein 2"/>
    <property type="match status" value="1"/>
</dbReference>
<dbReference type="SUPFAM" id="SSF57850">
    <property type="entry name" value="RING/U-box"/>
    <property type="match status" value="1"/>
</dbReference>
<dbReference type="PANTHER" id="PTHR21646:SF16">
    <property type="entry name" value="U4_U6.U5 TRI-SNRNP-ASSOCIATED PROTEIN 2"/>
    <property type="match status" value="1"/>
</dbReference>
<proteinExistence type="inferred from homology"/>
<feature type="region of interest" description="Disordered" evidence="23">
    <location>
        <begin position="1"/>
        <end position="121"/>
    </location>
</feature>
<dbReference type="Pfam" id="PF02148">
    <property type="entry name" value="zf-UBP"/>
    <property type="match status" value="1"/>
</dbReference>
<evidence type="ECO:0000259" key="25">
    <source>
        <dbReference type="PROSITE" id="PS50271"/>
    </source>
</evidence>
<name>A0A4U5NUM0_STECR</name>
<evidence type="ECO:0000256" key="2">
    <source>
        <dbReference type="ARBA" id="ARBA00004123"/>
    </source>
</evidence>
<feature type="domain" description="UBP-type" evidence="25">
    <location>
        <begin position="157"/>
        <end position="254"/>
    </location>
</feature>
<evidence type="ECO:0000256" key="20">
    <source>
        <dbReference type="ARBA" id="ARBA00071645"/>
    </source>
</evidence>
<keyword evidence="10" id="KW-0747">Spliceosome</keyword>
<evidence type="ECO:0000256" key="11">
    <source>
        <dbReference type="ARBA" id="ARBA00022771"/>
    </source>
</evidence>
<reference evidence="26 27" key="2">
    <citation type="journal article" date="2019" name="G3 (Bethesda)">
        <title>Hybrid Assembly of the Genome of the Entomopathogenic Nematode Steinernema carpocapsae Identifies the X-Chromosome.</title>
        <authorList>
            <person name="Serra L."/>
            <person name="Macchietto M."/>
            <person name="Macias-Munoz A."/>
            <person name="McGill C.J."/>
            <person name="Rodriguez I.M."/>
            <person name="Rodriguez B."/>
            <person name="Murad R."/>
            <person name="Mortazavi A."/>
        </authorList>
    </citation>
    <scope>NUCLEOTIDE SEQUENCE [LARGE SCALE GENOMIC DNA]</scope>
    <source>
        <strain evidence="26 27">ALL</strain>
    </source>
</reference>
<keyword evidence="16" id="KW-0508">mRNA splicing</keyword>
<evidence type="ECO:0000256" key="6">
    <source>
        <dbReference type="ARBA" id="ARBA00022553"/>
    </source>
</evidence>
<dbReference type="GO" id="GO:0016579">
    <property type="term" value="P:protein deubiquitination"/>
    <property type="evidence" value="ECO:0007669"/>
    <property type="project" value="InterPro"/>
</dbReference>
<evidence type="ECO:0000256" key="8">
    <source>
        <dbReference type="ARBA" id="ARBA00022664"/>
    </source>
</evidence>
<dbReference type="Gene3D" id="3.90.70.10">
    <property type="entry name" value="Cysteine proteinases"/>
    <property type="match status" value="1"/>
</dbReference>
<evidence type="ECO:0000256" key="22">
    <source>
        <dbReference type="PROSITE-ProRule" id="PRU00502"/>
    </source>
</evidence>
<feature type="compositionally biased region" description="Basic and acidic residues" evidence="23">
    <location>
        <begin position="1"/>
        <end position="43"/>
    </location>
</feature>
<dbReference type="AlphaFoldDB" id="A0A4U5NUM0"/>
<dbReference type="InterPro" id="IPR033809">
    <property type="entry name" value="USP39"/>
</dbReference>
<evidence type="ECO:0000256" key="18">
    <source>
        <dbReference type="ARBA" id="ARBA00023306"/>
    </source>
</evidence>
<evidence type="ECO:0000256" key="5">
    <source>
        <dbReference type="ARBA" id="ARBA00022499"/>
    </source>
</evidence>
<dbReference type="STRING" id="34508.A0A4U5NUM0"/>
<keyword evidence="27" id="KW-1185">Reference proteome</keyword>
<dbReference type="EC" id="3.4.19.12" evidence="4"/>
<dbReference type="SUPFAM" id="SSF54001">
    <property type="entry name" value="Cysteine proteinases"/>
    <property type="match status" value="1"/>
</dbReference>
<evidence type="ECO:0000256" key="19">
    <source>
        <dbReference type="ARBA" id="ARBA00064202"/>
    </source>
</evidence>
<dbReference type="Pfam" id="PF00443">
    <property type="entry name" value="UCH"/>
    <property type="match status" value="1"/>
</dbReference>
<dbReference type="OrthoDB" id="10263353at2759"/>
<feature type="compositionally biased region" description="Basic and acidic residues" evidence="23">
    <location>
        <begin position="90"/>
        <end position="106"/>
    </location>
</feature>
<dbReference type="FunFam" id="3.90.70.10:FF:000030">
    <property type="entry name" value="U4/U6.U5 tri-snRNP-associated protein 2"/>
    <property type="match status" value="1"/>
</dbReference>
<dbReference type="PROSITE" id="PS50235">
    <property type="entry name" value="USP_3"/>
    <property type="match status" value="1"/>
</dbReference>
<dbReference type="InterPro" id="IPR001394">
    <property type="entry name" value="Peptidase_C19_UCH"/>
</dbReference>
<dbReference type="Proteomes" id="UP000298663">
    <property type="component" value="Unassembled WGS sequence"/>
</dbReference>
<evidence type="ECO:0000313" key="27">
    <source>
        <dbReference type="Proteomes" id="UP000298663"/>
    </source>
</evidence>
<evidence type="ECO:0000313" key="26">
    <source>
        <dbReference type="EMBL" id="TKR87066.1"/>
    </source>
</evidence>
<feature type="compositionally biased region" description="Basic and acidic residues" evidence="23">
    <location>
        <begin position="50"/>
        <end position="83"/>
    </location>
</feature>
<keyword evidence="14" id="KW-0862">Zinc</keyword>
<evidence type="ECO:0000256" key="1">
    <source>
        <dbReference type="ARBA" id="ARBA00000707"/>
    </source>
</evidence>
<keyword evidence="18" id="KW-0131">Cell cycle</keyword>
<organism evidence="26 27">
    <name type="scientific">Steinernema carpocapsae</name>
    <name type="common">Entomopathogenic nematode</name>
    <dbReference type="NCBI Taxonomy" id="34508"/>
    <lineage>
        <taxon>Eukaryota</taxon>
        <taxon>Metazoa</taxon>
        <taxon>Ecdysozoa</taxon>
        <taxon>Nematoda</taxon>
        <taxon>Chromadorea</taxon>
        <taxon>Rhabditida</taxon>
        <taxon>Tylenchina</taxon>
        <taxon>Panagrolaimomorpha</taxon>
        <taxon>Strongyloidoidea</taxon>
        <taxon>Steinernematidae</taxon>
        <taxon>Steinernema</taxon>
    </lineage>
</organism>
<dbReference type="SMART" id="SM00290">
    <property type="entry name" value="ZnF_UBP"/>
    <property type="match status" value="1"/>
</dbReference>
<dbReference type="CDD" id="cd02669">
    <property type="entry name" value="Peptidase_C19M"/>
    <property type="match status" value="1"/>
</dbReference>
<keyword evidence="5" id="KW-1017">Isopeptide bond</keyword>
<dbReference type="Gene3D" id="3.30.40.10">
    <property type="entry name" value="Zinc/RING finger domain, C3HC4 (zinc finger)"/>
    <property type="match status" value="1"/>
</dbReference>
<sequence>MSHREEDSSGRRGHDRDRERDRDRHDRERINGRDREDREDRGRDRKRHRSPEEKSGDRGFKRSRRDSSTGRDRDRRSKRDEHRDRRRSRSPREALESGELADDRNGITRQPMVERPLTEREIARQKLLKEIEKQEREEESNSPMWTMKKAEAEKASRNCPYLDTIDRAVLDFDFEKLCSITLSHVNVYACMVCGKYFQGRGTSTHASTHSVDTNHHVFLNLDTLKFYCLPDNYEVIDPSLEDIKFVLKPFYKTEDIQKMDKSVRMVRAFDDTRYFPGIVGLNNIKANDYTNVIFHALSHVLPLRDYFLKEGNRDVKRPPGDKLNLLTLRFGELIRKLWNPKAFKAHVSPHEMLQAVVICSNKKFQITQQSDAHDFMLFFLNTLHIALNGTKKTSSSIVYRCFRGKMRVFSRKVMPLDADESQRREMMETNDYEETVEEKPFMYLNLDLPPPPLYRDELLQNIIPQVPLGVLLSRFNGINEKECQTFNDSYMKRFMLTRLPEYLIITYQRFQKNRFFMEKNPTIVNFPISNVDFHDCLAEEARQSHKYTTYDLIANIVHDGPPQEGHYRIQLMHEATGKWFQLEDLHVSEILPQIITLTESYIQIWRLNTKKTREERMGEEEMETA</sequence>
<dbReference type="GO" id="GO:0008270">
    <property type="term" value="F:zinc ion binding"/>
    <property type="evidence" value="ECO:0007669"/>
    <property type="project" value="UniProtKB-KW"/>
</dbReference>
<evidence type="ECO:0000256" key="21">
    <source>
        <dbReference type="ARBA" id="ARBA00079185"/>
    </source>
</evidence>
<comment type="catalytic activity">
    <reaction evidence="1">
        <text>Thiol-dependent hydrolysis of ester, thioester, amide, peptide and isopeptide bonds formed by the C-terminal Gly of ubiquitin (a 76-residue protein attached to proteins as an intracellular targeting signal).</text>
        <dbReference type="EC" id="3.4.19.12"/>
    </reaction>
</comment>
<comment type="caution">
    <text evidence="26">The sequence shown here is derived from an EMBL/GenBank/DDBJ whole genome shotgun (WGS) entry which is preliminary data.</text>
</comment>
<dbReference type="InterPro" id="IPR038765">
    <property type="entry name" value="Papain-like_cys_pep_sf"/>
</dbReference>
<comment type="subcellular location">
    <subcellularLocation>
        <location evidence="2">Nucleus</location>
    </subcellularLocation>
</comment>
<dbReference type="InterPro" id="IPR028889">
    <property type="entry name" value="USP"/>
</dbReference>
<keyword evidence="13" id="KW-0378">Hydrolase</keyword>
<evidence type="ECO:0000256" key="7">
    <source>
        <dbReference type="ARBA" id="ARBA00022618"/>
    </source>
</evidence>
<dbReference type="InterPro" id="IPR013083">
    <property type="entry name" value="Znf_RING/FYVE/PHD"/>
</dbReference>
<dbReference type="PANTHER" id="PTHR21646">
    <property type="entry name" value="UBIQUITIN CARBOXYL-TERMINAL HYDROLASE"/>
    <property type="match status" value="1"/>
</dbReference>
<keyword evidence="6" id="KW-0597">Phosphoprotein</keyword>
<comment type="subunit">
    <text evidence="19">The U4/U6-U5 tri-snRNP complex is a building block of the precatalytic spliceosome (spliceosome B complex). Component of the U4/U6-U5 tri-snRNP complex composed of the U4, U6 and U5 snRNAs and at least PRPF3, PRPF4, PRPF6, PRPF8, PRPF31, SNRNP200, TXNL4A, SNRNP40, SNRPB, SNRPD1, SNRPD2, SNRPD3, SNRPE, SNRPF, SNRPG, DDX23, CD2BP2, PPIH, SNU13, EFTUD2, SART1 and USP39, plus LSM2, LSM3, LSM4, LSM5, LSM6, LSM7 and LSM8.</text>
</comment>
<protein>
    <recommendedName>
        <fullName evidence="20">Ubiquitin carboxyl-terminal hydrolase 39</fullName>
        <ecNumber evidence="4">3.4.19.12</ecNumber>
    </recommendedName>
    <alternativeName>
        <fullName evidence="21">U4/U6.U5 tri-snRNP-associated 65 kDa protein</fullName>
    </alternativeName>
</protein>
<keyword evidence="11 22" id="KW-0863">Zinc-finger</keyword>
<evidence type="ECO:0000256" key="16">
    <source>
        <dbReference type="ARBA" id="ARBA00023187"/>
    </source>
</evidence>
<evidence type="ECO:0000256" key="14">
    <source>
        <dbReference type="ARBA" id="ARBA00022833"/>
    </source>
</evidence>
<keyword evidence="8" id="KW-0507">mRNA processing</keyword>
<keyword evidence="15" id="KW-0832">Ubl conjugation</keyword>
<gene>
    <name evidence="26" type="ORF">L596_011533</name>
</gene>
<feature type="domain" description="USP" evidence="24">
    <location>
        <begin position="279"/>
        <end position="608"/>
    </location>
</feature>
<evidence type="ECO:0000256" key="4">
    <source>
        <dbReference type="ARBA" id="ARBA00012759"/>
    </source>
</evidence>
<evidence type="ECO:0000256" key="13">
    <source>
        <dbReference type="ARBA" id="ARBA00022801"/>
    </source>
</evidence>
<dbReference type="GO" id="GO:0000245">
    <property type="term" value="P:spliceosomal complex assembly"/>
    <property type="evidence" value="ECO:0007669"/>
    <property type="project" value="InterPro"/>
</dbReference>
<evidence type="ECO:0000256" key="9">
    <source>
        <dbReference type="ARBA" id="ARBA00022723"/>
    </source>
</evidence>
<evidence type="ECO:0000256" key="12">
    <source>
        <dbReference type="ARBA" id="ARBA00022786"/>
    </source>
</evidence>
<keyword evidence="9" id="KW-0479">Metal-binding</keyword>
<dbReference type="GO" id="GO:0004843">
    <property type="term" value="F:cysteine-type deubiquitinase activity"/>
    <property type="evidence" value="ECO:0007669"/>
    <property type="project" value="UniProtKB-EC"/>
</dbReference>
<keyword evidence="17" id="KW-0539">Nucleus</keyword>
<evidence type="ECO:0000259" key="24">
    <source>
        <dbReference type="PROSITE" id="PS50235"/>
    </source>
</evidence>
<dbReference type="GO" id="GO:0005681">
    <property type="term" value="C:spliceosomal complex"/>
    <property type="evidence" value="ECO:0007669"/>
    <property type="project" value="UniProtKB-KW"/>
</dbReference>
<dbReference type="InterPro" id="IPR050185">
    <property type="entry name" value="Ub_carboxyl-term_hydrolase"/>
</dbReference>
<dbReference type="EMBL" id="AZBU02000003">
    <property type="protein sequence ID" value="TKR87066.1"/>
    <property type="molecule type" value="Genomic_DNA"/>
</dbReference>
<evidence type="ECO:0000256" key="23">
    <source>
        <dbReference type="SAM" id="MobiDB-lite"/>
    </source>
</evidence>
<evidence type="ECO:0000256" key="10">
    <source>
        <dbReference type="ARBA" id="ARBA00022728"/>
    </source>
</evidence>
<keyword evidence="7" id="KW-0132">Cell division</keyword>